<reference evidence="3" key="1">
    <citation type="submission" date="2021-02" db="EMBL/GenBank/DDBJ databases">
        <title>First Annotated Genome of the Yellow-green Alga Tribonema minus.</title>
        <authorList>
            <person name="Mahan K.M."/>
        </authorList>
    </citation>
    <scope>NUCLEOTIDE SEQUENCE</scope>
    <source>
        <strain evidence="3">UTEX B ZZ1240</strain>
    </source>
</reference>
<comment type="caution">
    <text evidence="3">The sequence shown here is derived from an EMBL/GenBank/DDBJ whole genome shotgun (WGS) entry which is preliminary data.</text>
</comment>
<accession>A0A836CPU9</accession>
<dbReference type="InterPro" id="IPR023562">
    <property type="entry name" value="ClpP/TepA"/>
</dbReference>
<dbReference type="EMBL" id="JAFCMP010000021">
    <property type="protein sequence ID" value="KAG5191261.1"/>
    <property type="molecule type" value="Genomic_DNA"/>
</dbReference>
<dbReference type="Proteomes" id="UP000664859">
    <property type="component" value="Unassembled WGS sequence"/>
</dbReference>
<gene>
    <name evidence="3" type="ORF">JKP88DRAFT_251592</name>
</gene>
<dbReference type="InterPro" id="IPR001907">
    <property type="entry name" value="ClpP"/>
</dbReference>
<dbReference type="GO" id="GO:0051117">
    <property type="term" value="F:ATPase binding"/>
    <property type="evidence" value="ECO:0007669"/>
    <property type="project" value="TreeGrafter"/>
</dbReference>
<evidence type="ECO:0000313" key="3">
    <source>
        <dbReference type="EMBL" id="KAG5191261.1"/>
    </source>
</evidence>
<dbReference type="Pfam" id="PF00574">
    <property type="entry name" value="CLP_protease"/>
    <property type="match status" value="1"/>
</dbReference>
<dbReference type="PANTHER" id="PTHR10381:SF11">
    <property type="entry name" value="ATP-DEPENDENT CLP PROTEASE PROTEOLYTIC SUBUNIT, MITOCHONDRIAL"/>
    <property type="match status" value="1"/>
</dbReference>
<comment type="similarity">
    <text evidence="1 2">Belongs to the peptidase S14 family.</text>
</comment>
<dbReference type="GO" id="GO:0004176">
    <property type="term" value="F:ATP-dependent peptidase activity"/>
    <property type="evidence" value="ECO:0007669"/>
    <property type="project" value="InterPro"/>
</dbReference>
<proteinExistence type="inferred from homology"/>
<dbReference type="GO" id="GO:0006515">
    <property type="term" value="P:protein quality control for misfolded or incompletely synthesized proteins"/>
    <property type="evidence" value="ECO:0007669"/>
    <property type="project" value="TreeGrafter"/>
</dbReference>
<keyword evidence="4" id="KW-1185">Reference proteome</keyword>
<evidence type="ECO:0000313" key="4">
    <source>
        <dbReference type="Proteomes" id="UP000664859"/>
    </source>
</evidence>
<sequence length="219" mass="24306">MSMSVPIMSRAAWLKHNRSALAVASMVWSSSAANADDPDYGNVERVNNKIYLYSEVSAEACIMTRRAIADATREIQQYSAALSISQPVRIELHIQSYGGSLLPTFGLVDYICRNSVPVDSFIDGCAASAATLISVLCAKRYAYRNSIMLLHQLSGKTSGKFTDIEEQVSNMDLFMDMICNIYVDRTIMSRSEIDEVLSNDKWFSAKTCLEKGIIDEILT</sequence>
<organism evidence="3 4">
    <name type="scientific">Tribonema minus</name>
    <dbReference type="NCBI Taxonomy" id="303371"/>
    <lineage>
        <taxon>Eukaryota</taxon>
        <taxon>Sar</taxon>
        <taxon>Stramenopiles</taxon>
        <taxon>Ochrophyta</taxon>
        <taxon>PX clade</taxon>
        <taxon>Xanthophyceae</taxon>
        <taxon>Tribonematales</taxon>
        <taxon>Tribonemataceae</taxon>
        <taxon>Tribonema</taxon>
    </lineage>
</organism>
<dbReference type="GO" id="GO:0004252">
    <property type="term" value="F:serine-type endopeptidase activity"/>
    <property type="evidence" value="ECO:0007669"/>
    <property type="project" value="InterPro"/>
</dbReference>
<name>A0A836CPU9_9STRA</name>
<dbReference type="GO" id="GO:0009368">
    <property type="term" value="C:endopeptidase Clp complex"/>
    <property type="evidence" value="ECO:0007669"/>
    <property type="project" value="TreeGrafter"/>
</dbReference>
<evidence type="ECO:0000256" key="1">
    <source>
        <dbReference type="ARBA" id="ARBA00007039"/>
    </source>
</evidence>
<dbReference type="AlphaFoldDB" id="A0A836CPU9"/>
<dbReference type="PRINTS" id="PR00127">
    <property type="entry name" value="CLPPROTEASEP"/>
</dbReference>
<dbReference type="SUPFAM" id="SSF52096">
    <property type="entry name" value="ClpP/crotonase"/>
    <property type="match status" value="1"/>
</dbReference>
<dbReference type="InterPro" id="IPR029045">
    <property type="entry name" value="ClpP/crotonase-like_dom_sf"/>
</dbReference>
<dbReference type="PANTHER" id="PTHR10381">
    <property type="entry name" value="ATP-DEPENDENT CLP PROTEASE PROTEOLYTIC SUBUNIT"/>
    <property type="match status" value="1"/>
</dbReference>
<dbReference type="OrthoDB" id="2017408at2759"/>
<dbReference type="Gene3D" id="3.90.226.10">
    <property type="entry name" value="2-enoyl-CoA Hydratase, Chain A, domain 1"/>
    <property type="match status" value="1"/>
</dbReference>
<protein>
    <recommendedName>
        <fullName evidence="2">ATP-dependent Clp protease proteolytic subunit</fullName>
    </recommendedName>
</protein>
<evidence type="ECO:0000256" key="2">
    <source>
        <dbReference type="RuleBase" id="RU003567"/>
    </source>
</evidence>